<dbReference type="OrthoDB" id="9784774at2"/>
<dbReference type="Pfam" id="PF01230">
    <property type="entry name" value="HIT"/>
    <property type="match status" value="1"/>
</dbReference>
<name>A0A3M0A346_9BACT</name>
<feature type="domain" description="HIT" evidence="3">
    <location>
        <begin position="5"/>
        <end position="110"/>
    </location>
</feature>
<dbReference type="PROSITE" id="PS51084">
    <property type="entry name" value="HIT_2"/>
    <property type="match status" value="1"/>
</dbReference>
<proteinExistence type="predicted"/>
<dbReference type="InterPro" id="IPR001310">
    <property type="entry name" value="Histidine_triad_HIT"/>
</dbReference>
<reference evidence="4 5" key="1">
    <citation type="submission" date="2018-10" db="EMBL/GenBank/DDBJ databases">
        <title>Genomic Encyclopedia of Archaeal and Bacterial Type Strains, Phase II (KMG-II): from individual species to whole genera.</title>
        <authorList>
            <person name="Goeker M."/>
        </authorList>
    </citation>
    <scope>NUCLEOTIDE SEQUENCE [LARGE SCALE GENOMIC DNA]</scope>
    <source>
        <strain evidence="4 5">ATCC 29870</strain>
    </source>
</reference>
<dbReference type="SUPFAM" id="SSF54197">
    <property type="entry name" value="HIT-like"/>
    <property type="match status" value="1"/>
</dbReference>
<comment type="caution">
    <text evidence="4">The sequence shown here is derived from an EMBL/GenBank/DDBJ whole genome shotgun (WGS) entry which is preliminary data.</text>
</comment>
<evidence type="ECO:0000256" key="2">
    <source>
        <dbReference type="PROSITE-ProRule" id="PRU00464"/>
    </source>
</evidence>
<dbReference type="InterPro" id="IPR036265">
    <property type="entry name" value="HIT-like_sf"/>
</dbReference>
<dbReference type="RefSeq" id="WP_121940607.1">
    <property type="nucleotide sequence ID" value="NZ_CP137846.1"/>
</dbReference>
<dbReference type="InterPro" id="IPR054919">
    <property type="entry name" value="M_plasma_HinT"/>
</dbReference>
<organism evidence="4 5">
    <name type="scientific">Metamycoplasma subdolum</name>
    <dbReference type="NCBI Taxonomy" id="92407"/>
    <lineage>
        <taxon>Bacteria</taxon>
        <taxon>Bacillati</taxon>
        <taxon>Mycoplasmatota</taxon>
        <taxon>Mycoplasmoidales</taxon>
        <taxon>Metamycoplasmataceae</taxon>
        <taxon>Metamycoplasma</taxon>
    </lineage>
</organism>
<gene>
    <name evidence="4" type="ORF">JN00_0114</name>
</gene>
<accession>A0A3M0A346</accession>
<evidence type="ECO:0000313" key="4">
    <source>
        <dbReference type="EMBL" id="RMA79067.1"/>
    </source>
</evidence>
<dbReference type="InterPro" id="IPR019808">
    <property type="entry name" value="Histidine_triad_CS"/>
</dbReference>
<dbReference type="PRINTS" id="PR00332">
    <property type="entry name" value="HISTRIAD"/>
</dbReference>
<evidence type="ECO:0000259" key="3">
    <source>
        <dbReference type="PROSITE" id="PS51084"/>
    </source>
</evidence>
<feature type="active site" description="Tele-AMP-histidine intermediate" evidence="1">
    <location>
        <position position="99"/>
    </location>
</feature>
<keyword evidence="5" id="KW-1185">Reference proteome</keyword>
<dbReference type="Proteomes" id="UP000267246">
    <property type="component" value="Unassembled WGS sequence"/>
</dbReference>
<dbReference type="GO" id="GO:0003824">
    <property type="term" value="F:catalytic activity"/>
    <property type="evidence" value="ECO:0007669"/>
    <property type="project" value="InterPro"/>
</dbReference>
<sequence length="110" mass="12771">MEKDTFQRIIDREISATIIYEDKDVIAIVDINPVNKGHFLVIPKKFSKNLLDIDEKNYLILMQKAHELALEQVEKLGAKGFRLQVNNGKCAGQEVFRTHIHIIPYYDDED</sequence>
<dbReference type="PANTHER" id="PTHR23089">
    <property type="entry name" value="HISTIDINE TRIAD HIT PROTEIN"/>
    <property type="match status" value="1"/>
</dbReference>
<dbReference type="AlphaFoldDB" id="A0A3M0A346"/>
<protein>
    <submittedName>
        <fullName evidence="4">Histidine triad (HIT) family protein</fullName>
    </submittedName>
</protein>
<dbReference type="Gene3D" id="3.30.428.10">
    <property type="entry name" value="HIT-like"/>
    <property type="match status" value="1"/>
</dbReference>
<evidence type="ECO:0000313" key="5">
    <source>
        <dbReference type="Proteomes" id="UP000267246"/>
    </source>
</evidence>
<dbReference type="PROSITE" id="PS00892">
    <property type="entry name" value="HIT_1"/>
    <property type="match status" value="1"/>
</dbReference>
<dbReference type="InterPro" id="IPR011146">
    <property type="entry name" value="HIT-like"/>
</dbReference>
<comment type="caution">
    <text evidence="2">Lacks conserved residue(s) required for the propagation of feature annotation.</text>
</comment>
<dbReference type="NCBIfam" id="NF045834">
    <property type="entry name" value="M_plasma_HinT"/>
    <property type="match status" value="1"/>
</dbReference>
<dbReference type="EMBL" id="REFI01000005">
    <property type="protein sequence ID" value="RMA79067.1"/>
    <property type="molecule type" value="Genomic_DNA"/>
</dbReference>
<evidence type="ECO:0000256" key="1">
    <source>
        <dbReference type="PIRSR" id="PIRSR601310-1"/>
    </source>
</evidence>